<evidence type="ECO:0000256" key="1">
    <source>
        <dbReference type="ARBA" id="ARBA00004141"/>
    </source>
</evidence>
<evidence type="ECO:0000256" key="2">
    <source>
        <dbReference type="ARBA" id="ARBA00022679"/>
    </source>
</evidence>
<keyword evidence="3 11" id="KW-0812">Transmembrane</keyword>
<feature type="region of interest" description="Disordered" evidence="13">
    <location>
        <begin position="73"/>
        <end position="120"/>
    </location>
</feature>
<feature type="region of interest" description="Disordered" evidence="13">
    <location>
        <begin position="386"/>
        <end position="417"/>
    </location>
</feature>
<feature type="transmembrane region" description="Helical" evidence="11 12">
    <location>
        <begin position="6"/>
        <end position="30"/>
    </location>
</feature>
<dbReference type="Pfam" id="PF01529">
    <property type="entry name" value="DHHC"/>
    <property type="match status" value="1"/>
</dbReference>
<evidence type="ECO:0000256" key="12">
    <source>
        <dbReference type="RuleBase" id="RU079119"/>
    </source>
</evidence>
<keyword evidence="7 11" id="KW-0564">Palmitate</keyword>
<evidence type="ECO:0000256" key="6">
    <source>
        <dbReference type="ARBA" id="ARBA00023136"/>
    </source>
</evidence>
<dbReference type="EMBL" id="KI966429">
    <property type="protein sequence ID" value="EWC45260.1"/>
    <property type="molecule type" value="Genomic_DNA"/>
</dbReference>
<name>W7I8C6_9PEZI</name>
<organism evidence="15 16">
    <name type="scientific">Drechslerella stenobrocha 248</name>
    <dbReference type="NCBI Taxonomy" id="1043628"/>
    <lineage>
        <taxon>Eukaryota</taxon>
        <taxon>Fungi</taxon>
        <taxon>Dikarya</taxon>
        <taxon>Ascomycota</taxon>
        <taxon>Pezizomycotina</taxon>
        <taxon>Orbiliomycetes</taxon>
        <taxon>Orbiliales</taxon>
        <taxon>Orbiliaceae</taxon>
        <taxon>Drechslerella</taxon>
    </lineage>
</organism>
<dbReference type="PANTHER" id="PTHR12246">
    <property type="entry name" value="PALMITOYLTRANSFERASE ZDHHC16"/>
    <property type="match status" value="1"/>
</dbReference>
<evidence type="ECO:0000256" key="4">
    <source>
        <dbReference type="ARBA" id="ARBA00022824"/>
    </source>
</evidence>
<evidence type="ECO:0000256" key="13">
    <source>
        <dbReference type="SAM" id="MobiDB-lite"/>
    </source>
</evidence>
<keyword evidence="8 11" id="KW-0449">Lipoprotein</keyword>
<evidence type="ECO:0000256" key="11">
    <source>
        <dbReference type="HAMAP-Rule" id="MF_03199"/>
    </source>
</evidence>
<keyword evidence="5 11" id="KW-1133">Transmembrane helix</keyword>
<comment type="function">
    <text evidence="11">Mediates the reversible addition of palmitate to target proteins, thereby regulating their membrane association and biological function.</text>
</comment>
<gene>
    <name evidence="11" type="primary">PFA4</name>
    <name evidence="15" type="ORF">DRE_05987</name>
</gene>
<proteinExistence type="inferred from homology"/>
<dbReference type="HOGENOM" id="CLU_027721_8_1_1"/>
<evidence type="ECO:0000256" key="8">
    <source>
        <dbReference type="ARBA" id="ARBA00023288"/>
    </source>
</evidence>
<accession>W7I8C6</accession>
<evidence type="ECO:0000313" key="16">
    <source>
        <dbReference type="Proteomes" id="UP000024837"/>
    </source>
</evidence>
<dbReference type="AlphaFoldDB" id="W7I8C6"/>
<evidence type="ECO:0000256" key="10">
    <source>
        <dbReference type="ARBA" id="ARBA00048048"/>
    </source>
</evidence>
<feature type="transmembrane region" description="Helical" evidence="11 12">
    <location>
        <begin position="185"/>
        <end position="203"/>
    </location>
</feature>
<dbReference type="OrthoDB" id="331948at2759"/>
<dbReference type="HAMAP" id="MF_03199">
    <property type="entry name" value="DHHC_PAT_PFA4"/>
    <property type="match status" value="1"/>
</dbReference>
<comment type="subcellular location">
    <subcellularLocation>
        <location evidence="11">Endoplasmic reticulum membrane</location>
        <topology evidence="11">Multi-pass membrane protein</topology>
    </subcellularLocation>
    <subcellularLocation>
        <location evidence="1">Membrane</location>
        <topology evidence="1">Multi-pass membrane protein</topology>
    </subcellularLocation>
</comment>
<keyword evidence="16" id="KW-1185">Reference proteome</keyword>
<evidence type="ECO:0000313" key="15">
    <source>
        <dbReference type="EMBL" id="EWC45260.1"/>
    </source>
</evidence>
<dbReference type="Proteomes" id="UP000024837">
    <property type="component" value="Unassembled WGS sequence"/>
</dbReference>
<evidence type="ECO:0000256" key="5">
    <source>
        <dbReference type="ARBA" id="ARBA00022989"/>
    </source>
</evidence>
<protein>
    <recommendedName>
        <fullName evidence="11">Palmitoyltransferase PFA4</fullName>
        <ecNumber evidence="11">2.3.1.225</ecNumber>
    </recommendedName>
    <alternativeName>
        <fullName evidence="11">Protein S-acyltransferase</fullName>
        <shortName evidence="11">PAT</shortName>
    </alternativeName>
    <alternativeName>
        <fullName evidence="11">Protein fatty acyltransferase 4</fullName>
    </alternativeName>
</protein>
<keyword evidence="6 11" id="KW-0472">Membrane</keyword>
<dbReference type="GO" id="GO:0019706">
    <property type="term" value="F:protein-cysteine S-palmitoyltransferase activity"/>
    <property type="evidence" value="ECO:0007669"/>
    <property type="project" value="UniProtKB-UniRule"/>
</dbReference>
<comment type="domain">
    <text evidence="11 12">The DHHC domain is required for palmitoyltransferase activity.</text>
</comment>
<evidence type="ECO:0000256" key="7">
    <source>
        <dbReference type="ARBA" id="ARBA00023139"/>
    </source>
</evidence>
<dbReference type="PROSITE" id="PS50216">
    <property type="entry name" value="DHHC"/>
    <property type="match status" value="1"/>
</dbReference>
<dbReference type="EC" id="2.3.1.225" evidence="11"/>
<keyword evidence="2 11" id="KW-0808">Transferase</keyword>
<reference evidence="15 16" key="1">
    <citation type="submission" date="2013-05" db="EMBL/GenBank/DDBJ databases">
        <title>Drechslerella stenobrocha genome reveals carnivorous origination and mechanical trapping mechanism of predatory fungi.</title>
        <authorList>
            <person name="Liu X."/>
            <person name="Zhang W."/>
            <person name="Liu K."/>
        </authorList>
    </citation>
    <scope>NUCLEOTIDE SEQUENCE [LARGE SCALE GENOMIC DNA]</scope>
    <source>
        <strain evidence="15 16">248</strain>
    </source>
</reference>
<dbReference type="InterPro" id="IPR033682">
    <property type="entry name" value="PFA4"/>
</dbReference>
<feature type="domain" description="Palmitoyltransferase DHHC" evidence="14">
    <location>
        <begin position="137"/>
        <end position="264"/>
    </location>
</feature>
<evidence type="ECO:0000259" key="14">
    <source>
        <dbReference type="Pfam" id="PF01529"/>
    </source>
</evidence>
<feature type="compositionally biased region" description="Acidic residues" evidence="13">
    <location>
        <begin position="80"/>
        <end position="108"/>
    </location>
</feature>
<comment type="catalytic activity">
    <reaction evidence="10 11 12">
        <text>L-cysteinyl-[protein] + hexadecanoyl-CoA = S-hexadecanoyl-L-cysteinyl-[protein] + CoA</text>
        <dbReference type="Rhea" id="RHEA:36683"/>
        <dbReference type="Rhea" id="RHEA-COMP:10131"/>
        <dbReference type="Rhea" id="RHEA-COMP:11032"/>
        <dbReference type="ChEBI" id="CHEBI:29950"/>
        <dbReference type="ChEBI" id="CHEBI:57287"/>
        <dbReference type="ChEBI" id="CHEBI:57379"/>
        <dbReference type="ChEBI" id="CHEBI:74151"/>
        <dbReference type="EC" id="2.3.1.225"/>
    </reaction>
</comment>
<dbReference type="InterPro" id="IPR039859">
    <property type="entry name" value="PFA4/ZDH16/20/ERF2-like"/>
</dbReference>
<dbReference type="InterPro" id="IPR001594">
    <property type="entry name" value="Palmitoyltrfase_DHHC"/>
</dbReference>
<sequence length="503" mass="57785">MLNPRYSALAVVGTVILITFLAYASQLFVLQLETRQFYIFNTLVGCIWVSYARCIFTDPGGVPAGWQPSWQKLDTFGGESENEEGGEEEEEDEAGDDEDGSSEDDDDDGNGKAAASVRREEVKADREGRIWGNADCRWCKRCKRWKPARAHHCKTCQKCVLMMDHHCPWTYNCVGYRTWPHFMRFLTFVIAACSYLEAFLVSQCLEVYRSRDMPSYLGPSVQQLMLLVVLLLFNTITDFAIIVLWIRIVANIVEGYTTIECWEQERHDLLARRKTVRRQAFPFDLGLYSNLCLFMGGGILTWWFPFMPNRAVSEKASSFSGGLRYEINGFEKSWLSWPPPDPEKFGIQERRHALRERENGPWTQGEYNVNDVRAFRRRQREDLKRFHQGNADAGGADGVDEYASEGEGGGEEKGRTGKAVVDEDLLDSYLDNGYSGLLADTYYDERKRQEQVRKRWRNEEGDTLADYGVDEDADVLDEEDSVPLAELLRRRREKQSLLLSKTL</sequence>
<evidence type="ECO:0000256" key="9">
    <source>
        <dbReference type="ARBA" id="ARBA00023315"/>
    </source>
</evidence>
<feature type="transmembrane region" description="Helical" evidence="11 12">
    <location>
        <begin position="281"/>
        <end position="304"/>
    </location>
</feature>
<evidence type="ECO:0000256" key="3">
    <source>
        <dbReference type="ARBA" id="ARBA00022692"/>
    </source>
</evidence>
<comment type="similarity">
    <text evidence="11">Belongs to the DHHC palmitoyltransferase family. PFA4 subfamily.</text>
</comment>
<feature type="active site" description="S-palmitoyl cysteine intermediate" evidence="11">
    <location>
        <position position="167"/>
    </location>
</feature>
<dbReference type="GO" id="GO:0005789">
    <property type="term" value="C:endoplasmic reticulum membrane"/>
    <property type="evidence" value="ECO:0007669"/>
    <property type="project" value="UniProtKB-SubCell"/>
</dbReference>
<feature type="transmembrane region" description="Helical" evidence="11 12">
    <location>
        <begin position="223"/>
        <end position="246"/>
    </location>
</feature>
<keyword evidence="4 11" id="KW-0256">Endoplasmic reticulum</keyword>
<keyword evidence="9 11" id="KW-0012">Acyltransferase</keyword>